<evidence type="ECO:0000313" key="3">
    <source>
        <dbReference type="Proteomes" id="UP000008810"/>
    </source>
</evidence>
<dbReference type="AlphaFoldDB" id="A0A2K2DTT1"/>
<evidence type="ECO:0000313" key="1">
    <source>
        <dbReference type="EMBL" id="PNT77690.1"/>
    </source>
</evidence>
<dbReference type="Proteomes" id="UP000008810">
    <property type="component" value="Chromosome 1"/>
</dbReference>
<evidence type="ECO:0000313" key="2">
    <source>
        <dbReference type="EnsemblPlants" id="PNT77690"/>
    </source>
</evidence>
<accession>A0A2K2DTT1</accession>
<sequence>MAREVTVSTCFYYIKLRQGKNWRPALADWEGGKGHIGEKRTPGMRQTAQLSSLWLWIASSARAPARPTSSGRFSTFLYWAMYA</sequence>
<dbReference type="EMBL" id="CM000880">
    <property type="protein sequence ID" value="PNT77690.1"/>
    <property type="molecule type" value="Genomic_DNA"/>
</dbReference>
<name>A0A2K2DTT1_BRADI</name>
<keyword evidence="3" id="KW-1185">Reference proteome</keyword>
<gene>
    <name evidence="1" type="ORF">BRADI_1g67055v3</name>
</gene>
<reference evidence="1 2" key="1">
    <citation type="journal article" date="2010" name="Nature">
        <title>Genome sequencing and analysis of the model grass Brachypodium distachyon.</title>
        <authorList>
            <consortium name="International Brachypodium Initiative"/>
        </authorList>
    </citation>
    <scope>NUCLEOTIDE SEQUENCE [LARGE SCALE GENOMIC DNA]</scope>
    <source>
        <strain evidence="1 2">Bd21</strain>
    </source>
</reference>
<dbReference type="InParanoid" id="A0A2K2DTT1"/>
<dbReference type="Gramene" id="PNT77690">
    <property type="protein sequence ID" value="PNT77690"/>
    <property type="gene ID" value="BRADI_1g67055v3"/>
</dbReference>
<reference evidence="2" key="3">
    <citation type="submission" date="2018-08" db="UniProtKB">
        <authorList>
            <consortium name="EnsemblPlants"/>
        </authorList>
    </citation>
    <scope>IDENTIFICATION</scope>
    <source>
        <strain evidence="2">cv. Bd21</strain>
    </source>
</reference>
<proteinExistence type="predicted"/>
<organism evidence="1">
    <name type="scientific">Brachypodium distachyon</name>
    <name type="common">Purple false brome</name>
    <name type="synonym">Trachynia distachya</name>
    <dbReference type="NCBI Taxonomy" id="15368"/>
    <lineage>
        <taxon>Eukaryota</taxon>
        <taxon>Viridiplantae</taxon>
        <taxon>Streptophyta</taxon>
        <taxon>Embryophyta</taxon>
        <taxon>Tracheophyta</taxon>
        <taxon>Spermatophyta</taxon>
        <taxon>Magnoliopsida</taxon>
        <taxon>Liliopsida</taxon>
        <taxon>Poales</taxon>
        <taxon>Poaceae</taxon>
        <taxon>BOP clade</taxon>
        <taxon>Pooideae</taxon>
        <taxon>Stipodae</taxon>
        <taxon>Brachypodieae</taxon>
        <taxon>Brachypodium</taxon>
    </lineage>
</organism>
<protein>
    <submittedName>
        <fullName evidence="1 2">Uncharacterized protein</fullName>
    </submittedName>
</protein>
<dbReference type="EnsemblPlants" id="PNT77690">
    <property type="protein sequence ID" value="PNT77690"/>
    <property type="gene ID" value="BRADI_1g67055v3"/>
</dbReference>
<reference evidence="1" key="2">
    <citation type="submission" date="2017-06" db="EMBL/GenBank/DDBJ databases">
        <title>WGS assembly of Brachypodium distachyon.</title>
        <authorList>
            <consortium name="The International Brachypodium Initiative"/>
            <person name="Lucas S."/>
            <person name="Harmon-Smith M."/>
            <person name="Lail K."/>
            <person name="Tice H."/>
            <person name="Grimwood J."/>
            <person name="Bruce D."/>
            <person name="Barry K."/>
            <person name="Shu S."/>
            <person name="Lindquist E."/>
            <person name="Wang M."/>
            <person name="Pitluck S."/>
            <person name="Vogel J.P."/>
            <person name="Garvin D.F."/>
            <person name="Mockler T.C."/>
            <person name="Schmutz J."/>
            <person name="Rokhsar D."/>
            <person name="Bevan M.W."/>
        </authorList>
    </citation>
    <scope>NUCLEOTIDE SEQUENCE</scope>
    <source>
        <strain evidence="1">Bd21</strain>
    </source>
</reference>